<proteinExistence type="predicted"/>
<dbReference type="RefSeq" id="WP_076392105.1">
    <property type="nucleotide sequence ID" value="NZ_FTOV01000004.1"/>
</dbReference>
<sequence>MIDLKTLNRKKLEEFISSGDYKKYDFLPITKHRAISHLRNPKAGDEDILLILALHNDQLAGYLGCFPDHFIIDGKPFKYAWLSTLFISNEFRGKKIAQTLLNTAFEEYDGNIAITEFTKEAESLYNKIGLFRYIQPKKGKRYYFKADFATIIPAKKSGFKPFQPVFKIADSFINTLLSFRKIFTQKPDFKFEISDKIDAESSAFLLAFKSNRTPDEINWFIENPWVLENENTEKDYLFSAYSKQFRYFWIKIYDENNNLETCSLLLLRDGTLKVLYLFSKTELKRFVVFLNDFIVKNKVKVLTNYHIELNENIASSKQFQKIYQKDFERRYMFHKNLLVNLPKDFDPDFQDGDGDCAMT</sequence>
<feature type="domain" description="N-acetyltransferase" evidence="1">
    <location>
        <begin position="1"/>
        <end position="155"/>
    </location>
</feature>
<name>A0A1N7N8I8_9FLAO</name>
<dbReference type="SUPFAM" id="SSF55729">
    <property type="entry name" value="Acyl-CoA N-acyltransferases (Nat)"/>
    <property type="match status" value="1"/>
</dbReference>
<dbReference type="AlphaFoldDB" id="A0A1N7N8I8"/>
<organism evidence="2 3">
    <name type="scientific">Chryseobacterium gambrini</name>
    <dbReference type="NCBI Taxonomy" id="373672"/>
    <lineage>
        <taxon>Bacteria</taxon>
        <taxon>Pseudomonadati</taxon>
        <taxon>Bacteroidota</taxon>
        <taxon>Flavobacteriia</taxon>
        <taxon>Flavobacteriales</taxon>
        <taxon>Weeksellaceae</taxon>
        <taxon>Chryseobacterium group</taxon>
        <taxon>Chryseobacterium</taxon>
    </lineage>
</organism>
<keyword evidence="2" id="KW-0808">Transferase</keyword>
<dbReference type="PROSITE" id="PS51186">
    <property type="entry name" value="GNAT"/>
    <property type="match status" value="1"/>
</dbReference>
<evidence type="ECO:0000259" key="1">
    <source>
        <dbReference type="PROSITE" id="PS51186"/>
    </source>
</evidence>
<protein>
    <submittedName>
        <fullName evidence="2">Acetyltransferase (GNAT) domain-containing protein</fullName>
    </submittedName>
</protein>
<dbReference type="Gene3D" id="3.40.630.30">
    <property type="match status" value="1"/>
</dbReference>
<dbReference type="InterPro" id="IPR016181">
    <property type="entry name" value="Acyl_CoA_acyltransferase"/>
</dbReference>
<accession>A0A1N7N8I8</accession>
<gene>
    <name evidence="2" type="ORF">SAMN05421785_10461</name>
</gene>
<dbReference type="CDD" id="cd04301">
    <property type="entry name" value="NAT_SF"/>
    <property type="match status" value="1"/>
</dbReference>
<dbReference type="EMBL" id="FTOV01000004">
    <property type="protein sequence ID" value="SIS94665.1"/>
    <property type="molecule type" value="Genomic_DNA"/>
</dbReference>
<dbReference type="InterPro" id="IPR000182">
    <property type="entry name" value="GNAT_dom"/>
</dbReference>
<evidence type="ECO:0000313" key="3">
    <source>
        <dbReference type="Proteomes" id="UP000185781"/>
    </source>
</evidence>
<dbReference type="STRING" id="373672.SAMN05421785_10461"/>
<dbReference type="OrthoDB" id="1118862at2"/>
<dbReference type="Proteomes" id="UP000185781">
    <property type="component" value="Unassembled WGS sequence"/>
</dbReference>
<reference evidence="2 3" key="1">
    <citation type="submission" date="2017-01" db="EMBL/GenBank/DDBJ databases">
        <authorList>
            <person name="Mah S.A."/>
            <person name="Swanson W.J."/>
            <person name="Moy G.W."/>
            <person name="Vacquier V.D."/>
        </authorList>
    </citation>
    <scope>NUCLEOTIDE SEQUENCE [LARGE SCALE GENOMIC DNA]</scope>
    <source>
        <strain evidence="2 3">DSM 18014</strain>
    </source>
</reference>
<dbReference type="Pfam" id="PF00583">
    <property type="entry name" value="Acetyltransf_1"/>
    <property type="match status" value="1"/>
</dbReference>
<dbReference type="GO" id="GO:0016747">
    <property type="term" value="F:acyltransferase activity, transferring groups other than amino-acyl groups"/>
    <property type="evidence" value="ECO:0007669"/>
    <property type="project" value="InterPro"/>
</dbReference>
<evidence type="ECO:0000313" key="2">
    <source>
        <dbReference type="EMBL" id="SIS94665.1"/>
    </source>
</evidence>